<comment type="subunit">
    <text evidence="8">Component of the Mediator complex.</text>
</comment>
<feature type="region of interest" description="Disordered" evidence="9">
    <location>
        <begin position="1"/>
        <end position="25"/>
    </location>
</feature>
<evidence type="ECO:0000256" key="2">
    <source>
        <dbReference type="ARBA" id="ARBA00005635"/>
    </source>
</evidence>
<evidence type="ECO:0000313" key="10">
    <source>
        <dbReference type="EMBL" id="SPN99819.1"/>
    </source>
</evidence>
<keyword evidence="8" id="KW-0010">Activator</keyword>
<protein>
    <recommendedName>
        <fullName evidence="3 8">Mediator of RNA polymerase II transcription subunit 17</fullName>
    </recommendedName>
    <alternativeName>
        <fullName evidence="7 8">Mediator complex subunit 17</fullName>
    </alternativeName>
</protein>
<comment type="subcellular location">
    <subcellularLocation>
        <location evidence="1 8">Nucleus</location>
    </subcellularLocation>
</comment>
<dbReference type="GO" id="GO:0003712">
    <property type="term" value="F:transcription coregulator activity"/>
    <property type="evidence" value="ECO:0007669"/>
    <property type="project" value="InterPro"/>
</dbReference>
<dbReference type="GO" id="GO:0006357">
    <property type="term" value="P:regulation of transcription by RNA polymerase II"/>
    <property type="evidence" value="ECO:0007669"/>
    <property type="project" value="InterPro"/>
</dbReference>
<dbReference type="PANTHER" id="PTHR13114:SF7">
    <property type="entry name" value="MEDIATOR OF RNA POLYMERASE II TRANSCRIPTION SUBUNIT 17"/>
    <property type="match status" value="1"/>
</dbReference>
<evidence type="ECO:0000256" key="5">
    <source>
        <dbReference type="ARBA" id="ARBA00023163"/>
    </source>
</evidence>
<evidence type="ECO:0000256" key="4">
    <source>
        <dbReference type="ARBA" id="ARBA00023015"/>
    </source>
</evidence>
<evidence type="ECO:0000313" key="11">
    <source>
        <dbReference type="Proteomes" id="UP001187682"/>
    </source>
</evidence>
<feature type="region of interest" description="Disordered" evidence="9">
    <location>
        <begin position="58"/>
        <end position="87"/>
    </location>
</feature>
<dbReference type="GO" id="GO:0016592">
    <property type="term" value="C:mediator complex"/>
    <property type="evidence" value="ECO:0007669"/>
    <property type="project" value="InterPro"/>
</dbReference>
<dbReference type="PANTHER" id="PTHR13114">
    <property type="entry name" value="MEDIATOR OF RNA POLYMERASE II TRANSCRIPTION SUBUNIT 17"/>
    <property type="match status" value="1"/>
</dbReference>
<gene>
    <name evidence="8" type="primary">MED17</name>
    <name evidence="10" type="ORF">DNG_02671</name>
</gene>
<keyword evidence="6 8" id="KW-0539">Nucleus</keyword>
<evidence type="ECO:0000256" key="6">
    <source>
        <dbReference type="ARBA" id="ARBA00023242"/>
    </source>
</evidence>
<evidence type="ECO:0000256" key="7">
    <source>
        <dbReference type="ARBA" id="ARBA00032014"/>
    </source>
</evidence>
<evidence type="ECO:0000256" key="3">
    <source>
        <dbReference type="ARBA" id="ARBA00019610"/>
    </source>
</evidence>
<sequence length="671" mass="73691">MDSTPPWQNSSLPCPVRPWPIPNADRGPKSISDYIALVNQTHPGGFRALNVDKLKEGIQDGDEPADTKMSDSDVADDADDEPGARDPLDARNEALFSINTAHHSALFALDLVSLLLTKENPTGASFTLRQDLRDLVGIGTLASQKHAESNLGADKLKDLGQVTAGWNILAIGETRESAQKAAALLEKETEKEAKYWADVLSVSESGWSVCRLPRERHTLGVRFGFNEASSEFKKYSLAPMRRATDGSVELDLGILGGQSQRLVVTVERDGKVTGTSTLDAPLPEGENAPLSAHVLEARNTVFSRELWHELQMEARTLLSYDVKQYESCIIYTTKQGVKIRLELLSLDEIPPRQEELTDNTLAESVHIALHILLSHAHRQNETLRSRPLPPNQPRGRLQNQYHLLRPIIARMIHLDAIKECTNYVGNLVKSLRNAKIADAKFELLTAPHALADLSSISNERAHVSPSQSLLSSITTPLFFAVDLTITPGNRISIIGHTWLLPATTTIYQINLPTTNADTPNTLLETCPPHRDYPSILELRCYINQAVSCALASTFQPLMEQSERARQSETVGSLSEAEGYDSDQEGFWLKSVAETTLAATAASTPREIVFSVAGPVESLHLEVKTLVRTKEQSAEVVRHVWGADEVSTYDGEGSGDQGLADVCEDLVARAYK</sequence>
<accession>A0AAE8SSU1</accession>
<evidence type="ECO:0000256" key="9">
    <source>
        <dbReference type="SAM" id="MobiDB-lite"/>
    </source>
</evidence>
<dbReference type="Pfam" id="PF10156">
    <property type="entry name" value="Med17"/>
    <property type="match status" value="1"/>
</dbReference>
<dbReference type="Proteomes" id="UP001187682">
    <property type="component" value="Unassembled WGS sequence"/>
</dbReference>
<name>A0AAE8SSU1_9PEZI</name>
<dbReference type="AlphaFoldDB" id="A0AAE8SSU1"/>
<keyword evidence="4 8" id="KW-0805">Transcription regulation</keyword>
<comment type="function">
    <text evidence="8">Component of the Mediator complex, a coactivator involved in the regulated transcription of nearly all RNA polymerase II-dependent genes. Mediator functions as a bridge to convey information from gene-specific regulatory proteins to the basal RNA polymerase II transcription machinery. Mediator is recruited to promoters by direct interactions with regulatory proteins and serves as a scaffold for the assembly of a functional preinitiation complex with RNA polymerase II and the general transcription factors.</text>
</comment>
<dbReference type="EMBL" id="ONZQ02000003">
    <property type="protein sequence ID" value="SPN99819.1"/>
    <property type="molecule type" value="Genomic_DNA"/>
</dbReference>
<dbReference type="InterPro" id="IPR019313">
    <property type="entry name" value="Mediator_Med17"/>
</dbReference>
<comment type="caution">
    <text evidence="10">The sequence shown here is derived from an EMBL/GenBank/DDBJ whole genome shotgun (WGS) entry which is preliminary data.</text>
</comment>
<dbReference type="GO" id="GO:0070847">
    <property type="term" value="C:core mediator complex"/>
    <property type="evidence" value="ECO:0007669"/>
    <property type="project" value="TreeGrafter"/>
</dbReference>
<dbReference type="Gene3D" id="6.10.250.2620">
    <property type="match status" value="1"/>
</dbReference>
<keyword evidence="11" id="KW-1185">Reference proteome</keyword>
<reference evidence="10" key="1">
    <citation type="submission" date="2018-03" db="EMBL/GenBank/DDBJ databases">
        <authorList>
            <person name="Guldener U."/>
        </authorList>
    </citation>
    <scope>NUCLEOTIDE SEQUENCE</scope>
</reference>
<feature type="compositionally biased region" description="Polar residues" evidence="9">
    <location>
        <begin position="1"/>
        <end position="12"/>
    </location>
</feature>
<organism evidence="10 11">
    <name type="scientific">Cephalotrichum gorgonifer</name>
    <dbReference type="NCBI Taxonomy" id="2041049"/>
    <lineage>
        <taxon>Eukaryota</taxon>
        <taxon>Fungi</taxon>
        <taxon>Dikarya</taxon>
        <taxon>Ascomycota</taxon>
        <taxon>Pezizomycotina</taxon>
        <taxon>Sordariomycetes</taxon>
        <taxon>Hypocreomycetidae</taxon>
        <taxon>Microascales</taxon>
        <taxon>Microascaceae</taxon>
        <taxon>Cephalotrichum</taxon>
    </lineage>
</organism>
<keyword evidence="5 8" id="KW-0804">Transcription</keyword>
<proteinExistence type="inferred from homology"/>
<evidence type="ECO:0000256" key="1">
    <source>
        <dbReference type="ARBA" id="ARBA00004123"/>
    </source>
</evidence>
<comment type="similarity">
    <text evidence="2 8">Belongs to the Mediator complex subunit 17 family.</text>
</comment>
<evidence type="ECO:0000256" key="8">
    <source>
        <dbReference type="RuleBase" id="RU364140"/>
    </source>
</evidence>